<feature type="transmembrane region" description="Helical" evidence="9">
    <location>
        <begin position="445"/>
        <end position="469"/>
    </location>
</feature>
<feature type="region of interest" description="Disordered" evidence="10">
    <location>
        <begin position="1"/>
        <end position="20"/>
    </location>
</feature>
<proteinExistence type="inferred from homology"/>
<dbReference type="SUPFAM" id="SSF161093">
    <property type="entry name" value="MgtE membrane domain-like"/>
    <property type="match status" value="1"/>
</dbReference>
<comment type="subunit">
    <text evidence="9">Homodimer.</text>
</comment>
<keyword evidence="13" id="KW-1185">Reference proteome</keyword>
<feature type="transmembrane region" description="Helical" evidence="9">
    <location>
        <begin position="380"/>
        <end position="402"/>
    </location>
</feature>
<reference evidence="12" key="1">
    <citation type="submission" date="2020-12" db="EMBL/GenBank/DDBJ databases">
        <title>Methylobrevis albus sp. nov., isolated from fresh water lack sediment.</title>
        <authorList>
            <person name="Zou Q."/>
        </authorList>
    </citation>
    <scope>NUCLEOTIDE SEQUENCE</scope>
    <source>
        <strain evidence="12">L22</strain>
    </source>
</reference>
<keyword evidence="4 9" id="KW-0812">Transmembrane</keyword>
<dbReference type="PROSITE" id="PS51371">
    <property type="entry name" value="CBS"/>
    <property type="match status" value="1"/>
</dbReference>
<dbReference type="InterPro" id="IPR038076">
    <property type="entry name" value="MgtE_N_sf"/>
</dbReference>
<dbReference type="AlphaFoldDB" id="A0A931I269"/>
<evidence type="ECO:0000256" key="6">
    <source>
        <dbReference type="ARBA" id="ARBA00022989"/>
    </source>
</evidence>
<dbReference type="PANTHER" id="PTHR43773:SF1">
    <property type="entry name" value="MAGNESIUM TRANSPORTER MGTE"/>
    <property type="match status" value="1"/>
</dbReference>
<dbReference type="InterPro" id="IPR006669">
    <property type="entry name" value="MgtE_transporter"/>
</dbReference>
<dbReference type="InterPro" id="IPR000644">
    <property type="entry name" value="CBS_dom"/>
</dbReference>
<dbReference type="SMART" id="SM00116">
    <property type="entry name" value="CBS"/>
    <property type="match status" value="2"/>
</dbReference>
<dbReference type="Pfam" id="PF03448">
    <property type="entry name" value="MgtE_N"/>
    <property type="match status" value="1"/>
</dbReference>
<evidence type="ECO:0000256" key="10">
    <source>
        <dbReference type="SAM" id="MobiDB-lite"/>
    </source>
</evidence>
<dbReference type="GO" id="GO:0005886">
    <property type="term" value="C:plasma membrane"/>
    <property type="evidence" value="ECO:0007669"/>
    <property type="project" value="UniProtKB-SubCell"/>
</dbReference>
<dbReference type="SUPFAM" id="SSF158791">
    <property type="entry name" value="MgtE N-terminal domain-like"/>
    <property type="match status" value="1"/>
</dbReference>
<dbReference type="PANTHER" id="PTHR43773">
    <property type="entry name" value="MAGNESIUM TRANSPORTER MGTE"/>
    <property type="match status" value="1"/>
</dbReference>
<keyword evidence="9" id="KW-1003">Cell membrane</keyword>
<dbReference type="SUPFAM" id="SSF54631">
    <property type="entry name" value="CBS-domain pair"/>
    <property type="match status" value="1"/>
</dbReference>
<dbReference type="Gene3D" id="1.25.60.10">
    <property type="entry name" value="MgtE N-terminal domain-like"/>
    <property type="match status" value="1"/>
</dbReference>
<protein>
    <recommendedName>
        <fullName evidence="9">Magnesium transporter MgtE</fullName>
    </recommendedName>
</protein>
<feature type="transmembrane region" description="Helical" evidence="9">
    <location>
        <begin position="338"/>
        <end position="359"/>
    </location>
</feature>
<dbReference type="Gene3D" id="1.10.357.20">
    <property type="entry name" value="SLC41 divalent cation transporters, integral membrane domain"/>
    <property type="match status" value="1"/>
</dbReference>
<dbReference type="InterPro" id="IPR046342">
    <property type="entry name" value="CBS_dom_sf"/>
</dbReference>
<dbReference type="Gene3D" id="3.10.580.10">
    <property type="entry name" value="CBS-domain"/>
    <property type="match status" value="1"/>
</dbReference>
<dbReference type="EMBL" id="JADZLT010000052">
    <property type="protein sequence ID" value="MBH0238892.1"/>
    <property type="molecule type" value="Genomic_DNA"/>
</dbReference>
<feature type="domain" description="CBS" evidence="11">
    <location>
        <begin position="225"/>
        <end position="281"/>
    </location>
</feature>
<evidence type="ECO:0000256" key="9">
    <source>
        <dbReference type="RuleBase" id="RU362011"/>
    </source>
</evidence>
<dbReference type="CDD" id="cd04606">
    <property type="entry name" value="CBS_pair_Mg_transporter"/>
    <property type="match status" value="1"/>
</dbReference>
<keyword evidence="7 9" id="KW-0472">Membrane</keyword>
<dbReference type="RefSeq" id="WP_197311982.1">
    <property type="nucleotide sequence ID" value="NZ_JADZLT010000052.1"/>
</dbReference>
<dbReference type="Pfam" id="PF00571">
    <property type="entry name" value="CBS"/>
    <property type="match status" value="1"/>
</dbReference>
<name>A0A931I269_9HYPH</name>
<evidence type="ECO:0000256" key="7">
    <source>
        <dbReference type="ARBA" id="ARBA00023136"/>
    </source>
</evidence>
<dbReference type="SMART" id="SM00924">
    <property type="entry name" value="MgtE_N"/>
    <property type="match status" value="1"/>
</dbReference>
<dbReference type="GO" id="GO:0015095">
    <property type="term" value="F:magnesium ion transmembrane transporter activity"/>
    <property type="evidence" value="ECO:0007669"/>
    <property type="project" value="UniProtKB-UniRule"/>
</dbReference>
<evidence type="ECO:0000313" key="13">
    <source>
        <dbReference type="Proteomes" id="UP000631694"/>
    </source>
</evidence>
<evidence type="ECO:0000256" key="8">
    <source>
        <dbReference type="PROSITE-ProRule" id="PRU00703"/>
    </source>
</evidence>
<evidence type="ECO:0000256" key="3">
    <source>
        <dbReference type="ARBA" id="ARBA00022448"/>
    </source>
</evidence>
<dbReference type="InterPro" id="IPR036739">
    <property type="entry name" value="SLC41_membr_dom_sf"/>
</dbReference>
<evidence type="ECO:0000259" key="11">
    <source>
        <dbReference type="PROSITE" id="PS51371"/>
    </source>
</evidence>
<feature type="transmembrane region" description="Helical" evidence="9">
    <location>
        <begin position="408"/>
        <end position="433"/>
    </location>
</feature>
<evidence type="ECO:0000256" key="4">
    <source>
        <dbReference type="ARBA" id="ARBA00022692"/>
    </source>
</evidence>
<dbReference type="InterPro" id="IPR006668">
    <property type="entry name" value="Mg_transptr_MgtE_intracell_dom"/>
</dbReference>
<dbReference type="InterPro" id="IPR006667">
    <property type="entry name" value="SLC41_membr_dom"/>
</dbReference>
<sequence length="470" mass="50948">MADETPDAPRDDVPGAIPPLRDETGELSPAFVAAIVTAIEAADAATATALAGNLHEVDLADVLMALPPGDRSLFVLLLGARFDFTALTEVDQSVRIEILEALPSNVVADGLRELESDDAVYILEDLDEAQKFEILSQLPLPERTALQRSLDYPEESAGRRMQTDFIAVAPFWTVGQTIDYLRNEKDLPDDFYEIFVIDPRYRLLGTVSLDRMLRTQRHVRIGEVMNEARHLVKATEDQEVVARIFERYNLLSAAVIDEADRLVGVITIDDIVDVIQQEAEEDLRALAGVGDEEISDSVLETVRGRFVWLFFNIFTAFAAAAVISSFEYSIGEMVALAALMPIVASMGGNAGAQSMTVAVRALATGDIDKRNALRTIRREAVVGLVNGVLLAILIGTISGLWFRNLGLGLVMGAALIVNLVVAGLAGILIPLTLNRLRVDPAVASSVFVTTVTDVVGFFAFLGLATWLLIG</sequence>
<comment type="similarity">
    <text evidence="2 9">Belongs to the SLC41A transporter family.</text>
</comment>
<keyword evidence="9" id="KW-0479">Metal-binding</keyword>
<keyword evidence="8" id="KW-0129">CBS domain</keyword>
<dbReference type="Pfam" id="PF01769">
    <property type="entry name" value="MgtE"/>
    <property type="match status" value="1"/>
</dbReference>
<dbReference type="NCBIfam" id="TIGR00400">
    <property type="entry name" value="mgtE"/>
    <property type="match status" value="1"/>
</dbReference>
<comment type="function">
    <text evidence="9">Acts as a magnesium transporter.</text>
</comment>
<organism evidence="12 13">
    <name type="scientific">Methylobrevis albus</name>
    <dbReference type="NCBI Taxonomy" id="2793297"/>
    <lineage>
        <taxon>Bacteria</taxon>
        <taxon>Pseudomonadati</taxon>
        <taxon>Pseudomonadota</taxon>
        <taxon>Alphaproteobacteria</taxon>
        <taxon>Hyphomicrobiales</taxon>
        <taxon>Pleomorphomonadaceae</taxon>
        <taxon>Methylobrevis</taxon>
    </lineage>
</organism>
<accession>A0A931I269</accession>
<keyword evidence="6 9" id="KW-1133">Transmembrane helix</keyword>
<evidence type="ECO:0000256" key="1">
    <source>
        <dbReference type="ARBA" id="ARBA00004141"/>
    </source>
</evidence>
<keyword evidence="5 9" id="KW-0460">Magnesium</keyword>
<evidence type="ECO:0000256" key="2">
    <source>
        <dbReference type="ARBA" id="ARBA00009749"/>
    </source>
</evidence>
<keyword evidence="3 9" id="KW-0813">Transport</keyword>
<gene>
    <name evidence="12" type="primary">mgtE</name>
    <name evidence="12" type="ORF">I5731_13740</name>
</gene>
<feature type="transmembrane region" description="Helical" evidence="9">
    <location>
        <begin position="306"/>
        <end position="326"/>
    </location>
</feature>
<dbReference type="Proteomes" id="UP000631694">
    <property type="component" value="Unassembled WGS sequence"/>
</dbReference>
<evidence type="ECO:0000313" key="12">
    <source>
        <dbReference type="EMBL" id="MBH0238892.1"/>
    </source>
</evidence>
<comment type="caution">
    <text evidence="12">The sequence shown here is derived from an EMBL/GenBank/DDBJ whole genome shotgun (WGS) entry which is preliminary data.</text>
</comment>
<evidence type="ECO:0000256" key="5">
    <source>
        <dbReference type="ARBA" id="ARBA00022842"/>
    </source>
</evidence>
<comment type="subcellular location">
    <subcellularLocation>
        <location evidence="9">Cell membrane</location>
        <topology evidence="9">Multi-pass membrane protein</topology>
    </subcellularLocation>
    <subcellularLocation>
        <location evidence="1">Membrane</location>
        <topology evidence="1">Multi-pass membrane protein</topology>
    </subcellularLocation>
</comment>
<dbReference type="GO" id="GO:0046872">
    <property type="term" value="F:metal ion binding"/>
    <property type="evidence" value="ECO:0007669"/>
    <property type="project" value="UniProtKB-KW"/>
</dbReference>